<sequence length="302" mass="33066">MHKIIFSIFLALLATSVQADYSRLYFDHMPASSAESGDSEIAYRVFNRGADNPKLLLIMGLGGAGAAWGDAFIQALEFEGFEVIVIDNRDTGGSEMFTDWGKPTLWWQLLKYELGFSVDAPYTLSDMAADSLAVLNTIGYERVHVMGVSMGGMIAQVLAAQHPERVESLTSIMSTTFAPHLPPPTSVAEGNLRSLADGDAEASREDAMRNRGFYPESMERHLMAVFASGDRTKQVQTIRKPTLVIHGSEDPLIPPEHGVHTAEQIEGAEFVLIEGMGHNLPESFHPQVIGLMSEHINKVHSP</sequence>
<gene>
    <name evidence="4" type="ORF">E0F26_01705</name>
</gene>
<dbReference type="PANTHER" id="PTHR43433">
    <property type="entry name" value="HYDROLASE, ALPHA/BETA FOLD FAMILY PROTEIN"/>
    <property type="match status" value="1"/>
</dbReference>
<evidence type="ECO:0000313" key="5">
    <source>
        <dbReference type="Proteomes" id="UP001317963"/>
    </source>
</evidence>
<dbReference type="Pfam" id="PF00561">
    <property type="entry name" value="Abhydrolase_1"/>
    <property type="match status" value="1"/>
</dbReference>
<evidence type="ECO:0000259" key="2">
    <source>
        <dbReference type="Pfam" id="PF00561"/>
    </source>
</evidence>
<dbReference type="GO" id="GO:0016787">
    <property type="term" value="F:hydrolase activity"/>
    <property type="evidence" value="ECO:0007669"/>
    <property type="project" value="UniProtKB-KW"/>
</dbReference>
<dbReference type="PANTHER" id="PTHR43433:SF5">
    <property type="entry name" value="AB HYDROLASE-1 DOMAIN-CONTAINING PROTEIN"/>
    <property type="match status" value="1"/>
</dbReference>
<keyword evidence="4" id="KW-0378">Hydrolase</keyword>
<name>A0ABY6Q3S6_9GAMM</name>
<evidence type="ECO:0000256" key="1">
    <source>
        <dbReference type="SAM" id="SignalP"/>
    </source>
</evidence>
<dbReference type="InterPro" id="IPR000073">
    <property type="entry name" value="AB_hydrolase_1"/>
</dbReference>
<dbReference type="InterPro" id="IPR050471">
    <property type="entry name" value="AB_hydrolase"/>
</dbReference>
<dbReference type="Proteomes" id="UP001317963">
    <property type="component" value="Chromosome"/>
</dbReference>
<evidence type="ECO:0000259" key="3">
    <source>
        <dbReference type="Pfam" id="PF08386"/>
    </source>
</evidence>
<dbReference type="InterPro" id="IPR013595">
    <property type="entry name" value="Pept_S33_TAP-like_C"/>
</dbReference>
<keyword evidence="1" id="KW-0732">Signal</keyword>
<dbReference type="SUPFAM" id="SSF53474">
    <property type="entry name" value="alpha/beta-Hydrolases"/>
    <property type="match status" value="1"/>
</dbReference>
<feature type="chain" id="PRO_5047509234" evidence="1">
    <location>
        <begin position="20"/>
        <end position="302"/>
    </location>
</feature>
<feature type="domain" description="AB hydrolase-1" evidence="2">
    <location>
        <begin position="55"/>
        <end position="190"/>
    </location>
</feature>
<accession>A0ABY6Q3S6</accession>
<dbReference type="EMBL" id="CP036501">
    <property type="protein sequence ID" value="UZP73525.1"/>
    <property type="molecule type" value="Genomic_DNA"/>
</dbReference>
<proteinExistence type="predicted"/>
<reference evidence="4 5" key="1">
    <citation type="submission" date="2019-02" db="EMBL/GenBank/DDBJ databases">
        <title>Halieaceae_genomes.</title>
        <authorList>
            <person name="Li S.-H."/>
        </authorList>
    </citation>
    <scope>NUCLEOTIDE SEQUENCE [LARGE SCALE GENOMIC DNA]</scope>
    <source>
        <strain evidence="4 5">JH123</strain>
    </source>
</reference>
<protein>
    <submittedName>
        <fullName evidence="4">Alpha/beta fold hydrolase</fullName>
    </submittedName>
</protein>
<feature type="signal peptide" evidence="1">
    <location>
        <begin position="1"/>
        <end position="19"/>
    </location>
</feature>
<feature type="domain" description="Peptidase S33 tripeptidyl aminopeptidase-like C-terminal" evidence="3">
    <location>
        <begin position="236"/>
        <end position="279"/>
    </location>
</feature>
<dbReference type="Pfam" id="PF08386">
    <property type="entry name" value="Abhydrolase_4"/>
    <property type="match status" value="1"/>
</dbReference>
<organism evidence="4 5">
    <name type="scientific">Candidatus Paraluminiphilus aquimaris</name>
    <dbReference type="NCBI Taxonomy" id="2518994"/>
    <lineage>
        <taxon>Bacteria</taxon>
        <taxon>Pseudomonadati</taxon>
        <taxon>Pseudomonadota</taxon>
        <taxon>Gammaproteobacteria</taxon>
        <taxon>Cellvibrionales</taxon>
        <taxon>Halieaceae</taxon>
        <taxon>Candidatus Paraluminiphilus</taxon>
    </lineage>
</organism>
<dbReference type="RefSeq" id="WP_279242318.1">
    <property type="nucleotide sequence ID" value="NZ_CP036501.1"/>
</dbReference>
<dbReference type="Gene3D" id="3.40.50.1820">
    <property type="entry name" value="alpha/beta hydrolase"/>
    <property type="match status" value="1"/>
</dbReference>
<evidence type="ECO:0000313" key="4">
    <source>
        <dbReference type="EMBL" id="UZP73525.1"/>
    </source>
</evidence>
<keyword evidence="5" id="KW-1185">Reference proteome</keyword>
<dbReference type="InterPro" id="IPR029058">
    <property type="entry name" value="AB_hydrolase_fold"/>
</dbReference>